<proteinExistence type="predicted"/>
<evidence type="ECO:0000256" key="1">
    <source>
        <dbReference type="SAM" id="MobiDB-lite"/>
    </source>
</evidence>
<accession>A0A5C3MG36</accession>
<dbReference type="AlphaFoldDB" id="A0A5C3MG36"/>
<feature type="compositionally biased region" description="Polar residues" evidence="1">
    <location>
        <begin position="295"/>
        <end position="307"/>
    </location>
</feature>
<name>A0A5C3MG36_9AGAR</name>
<gene>
    <name evidence="2" type="ORF">BDQ12DRAFT_596679</name>
</gene>
<dbReference type="OrthoDB" id="3210666at2759"/>
<dbReference type="Proteomes" id="UP000308652">
    <property type="component" value="Unassembled WGS sequence"/>
</dbReference>
<evidence type="ECO:0000313" key="3">
    <source>
        <dbReference type="Proteomes" id="UP000308652"/>
    </source>
</evidence>
<keyword evidence="3" id="KW-1185">Reference proteome</keyword>
<feature type="compositionally biased region" description="Basic and acidic residues" evidence="1">
    <location>
        <begin position="310"/>
        <end position="320"/>
    </location>
</feature>
<organism evidence="2 3">
    <name type="scientific">Crucibulum laeve</name>
    <dbReference type="NCBI Taxonomy" id="68775"/>
    <lineage>
        <taxon>Eukaryota</taxon>
        <taxon>Fungi</taxon>
        <taxon>Dikarya</taxon>
        <taxon>Basidiomycota</taxon>
        <taxon>Agaricomycotina</taxon>
        <taxon>Agaricomycetes</taxon>
        <taxon>Agaricomycetidae</taxon>
        <taxon>Agaricales</taxon>
        <taxon>Agaricineae</taxon>
        <taxon>Nidulariaceae</taxon>
        <taxon>Crucibulum</taxon>
    </lineage>
</organism>
<reference evidence="2 3" key="1">
    <citation type="journal article" date="2019" name="Nat. Ecol. Evol.">
        <title>Megaphylogeny resolves global patterns of mushroom evolution.</title>
        <authorList>
            <person name="Varga T."/>
            <person name="Krizsan K."/>
            <person name="Foldi C."/>
            <person name="Dima B."/>
            <person name="Sanchez-Garcia M."/>
            <person name="Sanchez-Ramirez S."/>
            <person name="Szollosi G.J."/>
            <person name="Szarkandi J.G."/>
            <person name="Papp V."/>
            <person name="Albert L."/>
            <person name="Andreopoulos W."/>
            <person name="Angelini C."/>
            <person name="Antonin V."/>
            <person name="Barry K.W."/>
            <person name="Bougher N.L."/>
            <person name="Buchanan P."/>
            <person name="Buyck B."/>
            <person name="Bense V."/>
            <person name="Catcheside P."/>
            <person name="Chovatia M."/>
            <person name="Cooper J."/>
            <person name="Damon W."/>
            <person name="Desjardin D."/>
            <person name="Finy P."/>
            <person name="Geml J."/>
            <person name="Haridas S."/>
            <person name="Hughes K."/>
            <person name="Justo A."/>
            <person name="Karasinski D."/>
            <person name="Kautmanova I."/>
            <person name="Kiss B."/>
            <person name="Kocsube S."/>
            <person name="Kotiranta H."/>
            <person name="LaButti K.M."/>
            <person name="Lechner B.E."/>
            <person name="Liimatainen K."/>
            <person name="Lipzen A."/>
            <person name="Lukacs Z."/>
            <person name="Mihaltcheva S."/>
            <person name="Morgado L.N."/>
            <person name="Niskanen T."/>
            <person name="Noordeloos M.E."/>
            <person name="Ohm R.A."/>
            <person name="Ortiz-Santana B."/>
            <person name="Ovrebo C."/>
            <person name="Racz N."/>
            <person name="Riley R."/>
            <person name="Savchenko A."/>
            <person name="Shiryaev A."/>
            <person name="Soop K."/>
            <person name="Spirin V."/>
            <person name="Szebenyi C."/>
            <person name="Tomsovsky M."/>
            <person name="Tulloss R.E."/>
            <person name="Uehling J."/>
            <person name="Grigoriev I.V."/>
            <person name="Vagvolgyi C."/>
            <person name="Papp T."/>
            <person name="Martin F.M."/>
            <person name="Miettinen O."/>
            <person name="Hibbett D.S."/>
            <person name="Nagy L.G."/>
        </authorList>
    </citation>
    <scope>NUCLEOTIDE SEQUENCE [LARGE SCALE GENOMIC DNA]</scope>
    <source>
        <strain evidence="2 3">CBS 166.37</strain>
    </source>
</reference>
<sequence length="320" mass="36105">MSEISPIDTSISRRPSRPLPRHHERYLYTYRLLAGATPLQFIISVEPESGRPRAGNYTFRLSFRANGIERPLAEPIIRKLKVDPRQLEFVVFVFPGKSSLPAGCLWSLRVWLRVNSIDHRLFGEDELWVGKDPDFNSIGDASFARLKNVDAKEQVYHAYVGKALVSFIVRWTKASNGTYKYSLEYEANGVGAILFEDLNLKLDGDPRTVTFLIYSVPTTSMPVGASHRLRVWLRSLVPLNASDPSTSYVLPFNDSYIYQRIWKSDAFKVGARLDFESLGSKMVMGFSSGSPVTITTNQPGMDSSPSPRSAYEDKSRAFDF</sequence>
<dbReference type="EMBL" id="ML213591">
    <property type="protein sequence ID" value="TFK43887.1"/>
    <property type="molecule type" value="Genomic_DNA"/>
</dbReference>
<protein>
    <submittedName>
        <fullName evidence="2">Uncharacterized protein</fullName>
    </submittedName>
</protein>
<feature type="region of interest" description="Disordered" evidence="1">
    <location>
        <begin position="295"/>
        <end position="320"/>
    </location>
</feature>
<evidence type="ECO:0000313" key="2">
    <source>
        <dbReference type="EMBL" id="TFK43887.1"/>
    </source>
</evidence>